<dbReference type="OrthoDB" id="7388552at2"/>
<dbReference type="GO" id="GO:0006310">
    <property type="term" value="P:DNA recombination"/>
    <property type="evidence" value="ECO:0007669"/>
    <property type="project" value="UniProtKB-KW"/>
</dbReference>
<dbReference type="Gene3D" id="3.30.160.390">
    <property type="entry name" value="Integrase, DNA-binding domain"/>
    <property type="match status" value="1"/>
</dbReference>
<dbReference type="RefSeq" id="WP_160737170.1">
    <property type="nucleotide sequence ID" value="NZ_WTYT01000006.1"/>
</dbReference>
<dbReference type="EMBL" id="WTYT01000006">
    <property type="protein sequence ID" value="MXO66714.1"/>
    <property type="molecule type" value="Genomic_DNA"/>
</dbReference>
<reference evidence="8 9" key="1">
    <citation type="submission" date="2019-12" db="EMBL/GenBank/DDBJ databases">
        <title>Genomic-based taxomic classification of the family Erythrobacteraceae.</title>
        <authorList>
            <person name="Xu L."/>
        </authorList>
    </citation>
    <scope>NUCLEOTIDE SEQUENCE [LARGE SCALE GENOMIC DNA]</scope>
    <source>
        <strain evidence="8 9">LMG 29518</strain>
    </source>
</reference>
<dbReference type="Gene3D" id="1.10.443.10">
    <property type="entry name" value="Intergrase catalytic core"/>
    <property type="match status" value="1"/>
</dbReference>
<dbReference type="InterPro" id="IPR013762">
    <property type="entry name" value="Integrase-like_cat_sf"/>
</dbReference>
<dbReference type="InterPro" id="IPR002104">
    <property type="entry name" value="Integrase_catalytic"/>
</dbReference>
<dbReference type="CDD" id="cd00801">
    <property type="entry name" value="INT_P4_C"/>
    <property type="match status" value="1"/>
</dbReference>
<dbReference type="GO" id="GO:0003677">
    <property type="term" value="F:DNA binding"/>
    <property type="evidence" value="ECO:0007669"/>
    <property type="project" value="UniProtKB-UniRule"/>
</dbReference>
<evidence type="ECO:0000256" key="5">
    <source>
        <dbReference type="PROSITE-ProRule" id="PRU01248"/>
    </source>
</evidence>
<proteinExistence type="inferred from homology"/>
<dbReference type="InterPro" id="IPR044068">
    <property type="entry name" value="CB"/>
</dbReference>
<keyword evidence="2" id="KW-0229">DNA integration</keyword>
<keyword evidence="9" id="KW-1185">Reference proteome</keyword>
<dbReference type="Pfam" id="PF22022">
    <property type="entry name" value="Phage_int_M"/>
    <property type="match status" value="1"/>
</dbReference>
<dbReference type="Gene3D" id="1.10.150.130">
    <property type="match status" value="1"/>
</dbReference>
<dbReference type="Proteomes" id="UP000438476">
    <property type="component" value="Unassembled WGS sequence"/>
</dbReference>
<keyword evidence="4" id="KW-0233">DNA recombination</keyword>
<dbReference type="GO" id="GO:0015074">
    <property type="term" value="P:DNA integration"/>
    <property type="evidence" value="ECO:0007669"/>
    <property type="project" value="UniProtKB-KW"/>
</dbReference>
<evidence type="ECO:0000256" key="1">
    <source>
        <dbReference type="ARBA" id="ARBA00008857"/>
    </source>
</evidence>
<dbReference type="InterPro" id="IPR038488">
    <property type="entry name" value="Integrase_DNA-bd_sf"/>
</dbReference>
<accession>A0A6I4T687</accession>
<evidence type="ECO:0000313" key="9">
    <source>
        <dbReference type="Proteomes" id="UP000438476"/>
    </source>
</evidence>
<evidence type="ECO:0000259" key="6">
    <source>
        <dbReference type="PROSITE" id="PS51898"/>
    </source>
</evidence>
<evidence type="ECO:0000313" key="8">
    <source>
        <dbReference type="EMBL" id="MXO66714.1"/>
    </source>
</evidence>
<dbReference type="InterPro" id="IPR010998">
    <property type="entry name" value="Integrase_recombinase_N"/>
</dbReference>
<feature type="domain" description="Core-binding (CB)" evidence="7">
    <location>
        <begin position="98"/>
        <end position="178"/>
    </location>
</feature>
<dbReference type="SUPFAM" id="SSF56349">
    <property type="entry name" value="DNA breaking-rejoining enzymes"/>
    <property type="match status" value="1"/>
</dbReference>
<organism evidence="8 9">
    <name type="scientific">Altericroceibacterium endophyticum</name>
    <dbReference type="NCBI Taxonomy" id="1808508"/>
    <lineage>
        <taxon>Bacteria</taxon>
        <taxon>Pseudomonadati</taxon>
        <taxon>Pseudomonadota</taxon>
        <taxon>Alphaproteobacteria</taxon>
        <taxon>Sphingomonadales</taxon>
        <taxon>Erythrobacteraceae</taxon>
        <taxon>Altericroceibacterium</taxon>
    </lineage>
</organism>
<evidence type="ECO:0000259" key="7">
    <source>
        <dbReference type="PROSITE" id="PS51900"/>
    </source>
</evidence>
<sequence length="396" mass="43947">MARALNILTVRTVASLKKPGRHSDGGGLYLRITSQGAKSWVFMTAIGGKRSEIGLGAASSLSLAAARSLAGDMRELVALGKDPRIALSREEEAKEEVKTFGAYAEEYIKSVEAGWKNPVHRQQWRNSLRDHAAAIQDKALESIGTDDILEVLQPIWLSKPQTASRVRGRIERILDAAKARGHLSRDAANPARWKGHLDFLLPRQPGLVRGHHAALPYKDVPAFFSLLRQRAALSARCLEFTILTAARSGEALGASWGEIDFKEKLLRVPGERMKAGVDHSVPLSDAALQLLVQMKPSKLVPNERIFAINGASRSNMAMAMLLRRMNYGHVTTHGFRSTFRDWAGDCTQYPREIIETALAHTIQNKVEKAYRRGTAIERRRALMQDWADYLTKDVKG</sequence>
<dbReference type="Pfam" id="PF13356">
    <property type="entry name" value="Arm-DNA-bind_3"/>
    <property type="match status" value="1"/>
</dbReference>
<keyword evidence="3 5" id="KW-0238">DNA-binding</keyword>
<dbReference type="InterPro" id="IPR053876">
    <property type="entry name" value="Phage_int_M"/>
</dbReference>
<dbReference type="PANTHER" id="PTHR30629">
    <property type="entry name" value="PROPHAGE INTEGRASE"/>
    <property type="match status" value="1"/>
</dbReference>
<evidence type="ECO:0000256" key="3">
    <source>
        <dbReference type="ARBA" id="ARBA00023125"/>
    </source>
</evidence>
<dbReference type="PROSITE" id="PS51898">
    <property type="entry name" value="TYR_RECOMBINASE"/>
    <property type="match status" value="1"/>
</dbReference>
<comment type="caution">
    <text evidence="8">The sequence shown here is derived from an EMBL/GenBank/DDBJ whole genome shotgun (WGS) entry which is preliminary data.</text>
</comment>
<feature type="domain" description="Tyr recombinase" evidence="6">
    <location>
        <begin position="210"/>
        <end position="384"/>
    </location>
</feature>
<dbReference type="InterPro" id="IPR011010">
    <property type="entry name" value="DNA_brk_join_enz"/>
</dbReference>
<dbReference type="AlphaFoldDB" id="A0A6I4T687"/>
<dbReference type="PROSITE" id="PS51900">
    <property type="entry name" value="CB"/>
    <property type="match status" value="1"/>
</dbReference>
<comment type="similarity">
    <text evidence="1">Belongs to the 'phage' integrase family.</text>
</comment>
<evidence type="ECO:0000256" key="4">
    <source>
        <dbReference type="ARBA" id="ARBA00023172"/>
    </source>
</evidence>
<dbReference type="Pfam" id="PF00589">
    <property type="entry name" value="Phage_integrase"/>
    <property type="match status" value="1"/>
</dbReference>
<protein>
    <submittedName>
        <fullName evidence="8">Integrase arm-type DNA-binding domain-containing protein</fullName>
    </submittedName>
</protein>
<dbReference type="InterPro" id="IPR025166">
    <property type="entry name" value="Integrase_DNA_bind_dom"/>
</dbReference>
<dbReference type="InterPro" id="IPR050808">
    <property type="entry name" value="Phage_Integrase"/>
</dbReference>
<name>A0A6I4T687_9SPHN</name>
<gene>
    <name evidence="8" type="ORF">GRI91_13190</name>
</gene>
<dbReference type="PANTHER" id="PTHR30629:SF6">
    <property type="entry name" value="PROPHAGE INTEGRASE INTA-RELATED"/>
    <property type="match status" value="1"/>
</dbReference>
<evidence type="ECO:0000256" key="2">
    <source>
        <dbReference type="ARBA" id="ARBA00022908"/>
    </source>
</evidence>